<evidence type="ECO:0000313" key="1">
    <source>
        <dbReference type="EMBL" id="BAF90572.1"/>
    </source>
</evidence>
<accession>A8HZE7</accession>
<reference evidence="1 2" key="4">
    <citation type="journal article" date="2009" name="Appl. Environ. Microbiol.">
        <title>Comparative genome-wide transcriptional profiling of Azorhizobium caulinodans ORS571 grown under free-living and symbiotic conditions.</title>
        <authorList>
            <person name="Tsukada S."/>
            <person name="Aono T."/>
            <person name="Akiba N."/>
            <person name="Lee KB."/>
            <person name="Liu CT."/>
            <person name="Toyazaki H."/>
            <person name="Oyaizu H."/>
        </authorList>
    </citation>
    <scope>NUCLEOTIDE SEQUENCE [LARGE SCALE GENOMIC DNA]</scope>
    <source>
        <strain evidence="2">ATCC 43989 / DSM 5975 / JCM 20966 / LMG 6465 / NBRC 14845 / NCIMB 13405 / ORS 571</strain>
    </source>
</reference>
<sequence>MCVTDDAANPDPVTPVRISHHVDEIWEDHPGGTLQEFYNFLIYEFEVAGAVFRARAYADDFNCVTLYGPFDRAGEAPAATNPEAEAQVTAYLERRFGEVRRQPPV</sequence>
<proteinExistence type="predicted"/>
<dbReference type="EMBL" id="AP009384">
    <property type="protein sequence ID" value="BAF90572.1"/>
    <property type="molecule type" value="Genomic_DNA"/>
</dbReference>
<dbReference type="STRING" id="438753.AZC_4574"/>
<reference evidence="1 2" key="3">
    <citation type="journal article" date="2008" name="BMC Genomics">
        <title>The genome of the versatile nitrogen fixer Azorhizobium caulinodans ORS571.</title>
        <authorList>
            <person name="Lee KB."/>
            <person name="Backer P.D."/>
            <person name="Aono T."/>
            <person name="Liu CT."/>
            <person name="Suzuki S."/>
            <person name="Suzuki T."/>
            <person name="Kaneko T."/>
            <person name="Yamada M."/>
            <person name="Tabata S."/>
            <person name="Kupfer D.M."/>
            <person name="Najar F.Z."/>
            <person name="Wiley G.B."/>
            <person name="Roe B."/>
            <person name="Binnewies T.T."/>
            <person name="Ussery D.W."/>
            <person name="D'Haeze W."/>
            <person name="Herder J.D."/>
            <person name="Gevers D."/>
            <person name="Vereecke D."/>
            <person name="Holsters M."/>
            <person name="Oyaizu H."/>
        </authorList>
    </citation>
    <scope>NUCLEOTIDE SEQUENCE [LARGE SCALE GENOMIC DNA]</scope>
    <source>
        <strain evidence="2">ATCC 43989 / DSM 5975 / JCM 20966 / LMG 6465 / NBRC 14845 / NCIMB 13405 / ORS 571</strain>
    </source>
</reference>
<keyword evidence="2" id="KW-1185">Reference proteome</keyword>
<name>A8HZE7_AZOC5</name>
<gene>
    <name evidence="1" type="ordered locus">AZC_4574</name>
</gene>
<dbReference type="Proteomes" id="UP000000270">
    <property type="component" value="Chromosome"/>
</dbReference>
<reference evidence="2" key="2">
    <citation type="submission" date="2007-04" db="EMBL/GenBank/DDBJ databases">
        <title>Complete genome sequence of the nitrogen-fixing bacterium Azorhizobium caulinodans ORS571.</title>
        <authorList>
            <person name="Lee K.B."/>
            <person name="Backer P.D."/>
            <person name="Aono T."/>
            <person name="Liu C.T."/>
            <person name="Suzuki S."/>
            <person name="Suzuki T."/>
            <person name="Kaneko T."/>
            <person name="Yamada M."/>
            <person name="Tabata S."/>
            <person name="Kupfer D.M."/>
            <person name="Najar F.Z."/>
            <person name="Wiley G.B."/>
            <person name="Roe B."/>
            <person name="Binnewies T."/>
            <person name="Ussery D."/>
            <person name="Vereecke D."/>
            <person name="Gevers D."/>
            <person name="Holsters M."/>
            <person name="Oyaizu H."/>
        </authorList>
    </citation>
    <scope>NUCLEOTIDE SEQUENCE [LARGE SCALE GENOMIC DNA]</scope>
    <source>
        <strain evidence="2">ATCC 43989 / DSM 5975 / JCM 20966 / LMG 6465 / NBRC 14845 / NCIMB 13405 / ORS 571</strain>
    </source>
</reference>
<reference evidence="1 2" key="1">
    <citation type="journal article" date="2007" name="Appl. Environ. Microbiol.">
        <title>Rhizobial factors required for stem nodule maturation and maintenance in Sesbania rostrata-Azorhizobium caulinodans ORS571 symbiosis.</title>
        <authorList>
            <person name="Suzuki S."/>
            <person name="Aono T."/>
            <person name="Lee KB."/>
            <person name="Suzuki T."/>
            <person name="Liu CT."/>
            <person name="Miwa H."/>
            <person name="Wakao S."/>
            <person name="Iki T."/>
            <person name="Oyaizu H."/>
        </authorList>
    </citation>
    <scope>NUCLEOTIDE SEQUENCE [LARGE SCALE GENOMIC DNA]</scope>
    <source>
        <strain evidence="2">ATCC 43989 / DSM 5975 / JCM 20966 / LMG 6465 / NBRC 14845 / NCIMB 13405 / ORS 571</strain>
    </source>
</reference>
<protein>
    <submittedName>
        <fullName evidence="1">Uncharacterized protein</fullName>
    </submittedName>
</protein>
<dbReference type="KEGG" id="azc:AZC_4574"/>
<dbReference type="HOGENOM" id="CLU_2230943_0_0_5"/>
<organism evidence="1 2">
    <name type="scientific">Azorhizobium caulinodans (strain ATCC 43989 / DSM 5975 / JCM 20966 / LMG 6465 / NBRC 14845 / NCIMB 13405 / ORS 571)</name>
    <dbReference type="NCBI Taxonomy" id="438753"/>
    <lineage>
        <taxon>Bacteria</taxon>
        <taxon>Pseudomonadati</taxon>
        <taxon>Pseudomonadota</taxon>
        <taxon>Alphaproteobacteria</taxon>
        <taxon>Hyphomicrobiales</taxon>
        <taxon>Xanthobacteraceae</taxon>
        <taxon>Azorhizobium</taxon>
    </lineage>
</organism>
<dbReference type="RefSeq" id="WP_012173093.1">
    <property type="nucleotide sequence ID" value="NC_009937.1"/>
</dbReference>
<reference evidence="1 2" key="5">
    <citation type="journal article" date="2010" name="Appl. Environ. Microbiol.">
        <title>phrR-like gene praR of Azorhizobium caulinodans ORS571 is essential for symbiosis with Sesbania rostrata and is involved in expression of reb genes.</title>
        <authorList>
            <person name="Akiba N."/>
            <person name="Aono T."/>
            <person name="Toyazaki H."/>
            <person name="Sato S."/>
            <person name="Oyaizu H."/>
        </authorList>
    </citation>
    <scope>NUCLEOTIDE SEQUENCE [LARGE SCALE GENOMIC DNA]</scope>
    <source>
        <strain evidence="2">ATCC 43989 / DSM 5975 / JCM 20966 / LMG 6465 / NBRC 14845 / NCIMB 13405 / ORS 571</strain>
    </source>
</reference>
<reference evidence="1 2" key="6">
    <citation type="journal article" date="2011" name="Appl. Environ. Microbiol.">
        <title>Involvement of the azorhizobial chromosome partition gene (parA) in the onset of bacteroid differentiation during Sesbania rostrata stem nodule development.</title>
        <authorList>
            <person name="Liu CT."/>
            <person name="Lee KB."/>
            <person name="Wang YS."/>
            <person name="Peng MH."/>
            <person name="Lee KT."/>
            <person name="Suzuki S."/>
            <person name="Suzuki T."/>
            <person name="Oyaizu H."/>
        </authorList>
    </citation>
    <scope>NUCLEOTIDE SEQUENCE [LARGE SCALE GENOMIC DNA]</scope>
    <source>
        <strain evidence="2">ATCC 43989 / DSM 5975 / JCM 20966 / LMG 6465 / NBRC 14845 / NCIMB 13405 / ORS 571</strain>
    </source>
</reference>
<evidence type="ECO:0000313" key="2">
    <source>
        <dbReference type="Proteomes" id="UP000000270"/>
    </source>
</evidence>
<dbReference type="AlphaFoldDB" id="A8HZE7"/>